<dbReference type="SUPFAM" id="SSF47336">
    <property type="entry name" value="ACP-like"/>
    <property type="match status" value="1"/>
</dbReference>
<dbReference type="Pfam" id="PF00550">
    <property type="entry name" value="PP-binding"/>
    <property type="match status" value="1"/>
</dbReference>
<protein>
    <recommendedName>
        <fullName evidence="1">Carrier domain-containing protein</fullName>
    </recommendedName>
</protein>
<dbReference type="RefSeq" id="WP_253855532.1">
    <property type="nucleotide sequence ID" value="NZ_BAAALM010000016.1"/>
</dbReference>
<evidence type="ECO:0000259" key="1">
    <source>
        <dbReference type="PROSITE" id="PS50075"/>
    </source>
</evidence>
<dbReference type="Gene3D" id="1.10.1200.10">
    <property type="entry name" value="ACP-like"/>
    <property type="match status" value="1"/>
</dbReference>
<dbReference type="InterPro" id="IPR036736">
    <property type="entry name" value="ACP-like_sf"/>
</dbReference>
<name>A0ABN1VMG0_9PSEU</name>
<sequence>MNTGELETELLGYIRSEFLFGDEDEELDTTTPLLEWGILDSLRTALLLGHVRERYGVNISPAKVQADNFRDVRAIAGLVRAESATAAAGEHS</sequence>
<feature type="domain" description="Carrier" evidence="1">
    <location>
        <begin position="5"/>
        <end position="83"/>
    </location>
</feature>
<reference evidence="2 3" key="1">
    <citation type="journal article" date="2019" name="Int. J. Syst. Evol. Microbiol.">
        <title>The Global Catalogue of Microorganisms (GCM) 10K type strain sequencing project: providing services to taxonomists for standard genome sequencing and annotation.</title>
        <authorList>
            <consortium name="The Broad Institute Genomics Platform"/>
            <consortium name="The Broad Institute Genome Sequencing Center for Infectious Disease"/>
            <person name="Wu L."/>
            <person name="Ma J."/>
        </authorList>
    </citation>
    <scope>NUCLEOTIDE SEQUENCE [LARGE SCALE GENOMIC DNA]</scope>
    <source>
        <strain evidence="2 3">JCM 13022</strain>
    </source>
</reference>
<comment type="caution">
    <text evidence="2">The sequence shown here is derived from an EMBL/GenBank/DDBJ whole genome shotgun (WGS) entry which is preliminary data.</text>
</comment>
<evidence type="ECO:0000313" key="3">
    <source>
        <dbReference type="Proteomes" id="UP001500467"/>
    </source>
</evidence>
<dbReference type="InterPro" id="IPR009081">
    <property type="entry name" value="PP-bd_ACP"/>
</dbReference>
<dbReference type="Proteomes" id="UP001500467">
    <property type="component" value="Unassembled WGS sequence"/>
</dbReference>
<dbReference type="EMBL" id="BAAALM010000016">
    <property type="protein sequence ID" value="GAA1216914.1"/>
    <property type="molecule type" value="Genomic_DNA"/>
</dbReference>
<accession>A0ABN1VMG0</accession>
<dbReference type="PROSITE" id="PS50075">
    <property type="entry name" value="CARRIER"/>
    <property type="match status" value="1"/>
</dbReference>
<proteinExistence type="predicted"/>
<organism evidence="2 3">
    <name type="scientific">Prauserella alba</name>
    <dbReference type="NCBI Taxonomy" id="176898"/>
    <lineage>
        <taxon>Bacteria</taxon>
        <taxon>Bacillati</taxon>
        <taxon>Actinomycetota</taxon>
        <taxon>Actinomycetes</taxon>
        <taxon>Pseudonocardiales</taxon>
        <taxon>Pseudonocardiaceae</taxon>
        <taxon>Prauserella</taxon>
    </lineage>
</organism>
<keyword evidence="3" id="KW-1185">Reference proteome</keyword>
<gene>
    <name evidence="2" type="ORF">GCM10009675_44060</name>
</gene>
<evidence type="ECO:0000313" key="2">
    <source>
        <dbReference type="EMBL" id="GAA1216914.1"/>
    </source>
</evidence>